<gene>
    <name evidence="1" type="ORF">EJ08DRAFT_256836</name>
</gene>
<evidence type="ECO:0000313" key="2">
    <source>
        <dbReference type="Proteomes" id="UP000800235"/>
    </source>
</evidence>
<protein>
    <submittedName>
        <fullName evidence="1">Uncharacterized protein</fullName>
    </submittedName>
</protein>
<dbReference type="OrthoDB" id="47375at2759"/>
<dbReference type="EMBL" id="MU007042">
    <property type="protein sequence ID" value="KAF2429957.1"/>
    <property type="molecule type" value="Genomic_DNA"/>
</dbReference>
<organism evidence="1 2">
    <name type="scientific">Tothia fuscella</name>
    <dbReference type="NCBI Taxonomy" id="1048955"/>
    <lineage>
        <taxon>Eukaryota</taxon>
        <taxon>Fungi</taxon>
        <taxon>Dikarya</taxon>
        <taxon>Ascomycota</taxon>
        <taxon>Pezizomycotina</taxon>
        <taxon>Dothideomycetes</taxon>
        <taxon>Pleosporomycetidae</taxon>
        <taxon>Venturiales</taxon>
        <taxon>Cylindrosympodiaceae</taxon>
        <taxon>Tothia</taxon>
    </lineage>
</organism>
<name>A0A9P4NQT6_9PEZI</name>
<evidence type="ECO:0000313" key="1">
    <source>
        <dbReference type="EMBL" id="KAF2429957.1"/>
    </source>
</evidence>
<proteinExistence type="predicted"/>
<comment type="caution">
    <text evidence="1">The sequence shown here is derived from an EMBL/GenBank/DDBJ whole genome shotgun (WGS) entry which is preliminary data.</text>
</comment>
<dbReference type="Proteomes" id="UP000800235">
    <property type="component" value="Unassembled WGS sequence"/>
</dbReference>
<reference evidence="1" key="1">
    <citation type="journal article" date="2020" name="Stud. Mycol.">
        <title>101 Dothideomycetes genomes: a test case for predicting lifestyles and emergence of pathogens.</title>
        <authorList>
            <person name="Haridas S."/>
            <person name="Albert R."/>
            <person name="Binder M."/>
            <person name="Bloem J."/>
            <person name="Labutti K."/>
            <person name="Salamov A."/>
            <person name="Andreopoulos B."/>
            <person name="Baker S."/>
            <person name="Barry K."/>
            <person name="Bills G."/>
            <person name="Bluhm B."/>
            <person name="Cannon C."/>
            <person name="Castanera R."/>
            <person name="Culley D."/>
            <person name="Daum C."/>
            <person name="Ezra D."/>
            <person name="Gonzalez J."/>
            <person name="Henrissat B."/>
            <person name="Kuo A."/>
            <person name="Liang C."/>
            <person name="Lipzen A."/>
            <person name="Lutzoni F."/>
            <person name="Magnuson J."/>
            <person name="Mondo S."/>
            <person name="Nolan M."/>
            <person name="Ohm R."/>
            <person name="Pangilinan J."/>
            <person name="Park H.-J."/>
            <person name="Ramirez L."/>
            <person name="Alfaro M."/>
            <person name="Sun H."/>
            <person name="Tritt A."/>
            <person name="Yoshinaga Y."/>
            <person name="Zwiers L.-H."/>
            <person name="Turgeon B."/>
            <person name="Goodwin S."/>
            <person name="Spatafora J."/>
            <person name="Crous P."/>
            <person name="Grigoriev I."/>
        </authorList>
    </citation>
    <scope>NUCLEOTIDE SEQUENCE</scope>
    <source>
        <strain evidence="1">CBS 130266</strain>
    </source>
</reference>
<sequence length="222" mass="24636">MSGFSTALIVEDDVDWDVRIATQMQRLSGSARELFEVSDSDPAPYGTDWDVIWIGHCGEKAEDSAHLDYRDDSRVTTDGFHGFSKKLWMDEIPESHRRLQAAVQPICTFAYAVTAAGAQKILQTLGSGEDEAFDVGLQHRCTNEFLRCYTVVPQIMQHYEPKQGLGYVSNINKESGYGKSASDEVLGKAMGLTSNVVQSARCKALFDAQCLSPGTDRDYWGY</sequence>
<keyword evidence="2" id="KW-1185">Reference proteome</keyword>
<dbReference type="AlphaFoldDB" id="A0A9P4NQT6"/>
<accession>A0A9P4NQT6</accession>